<evidence type="ECO:0000313" key="8">
    <source>
        <dbReference type="Proteomes" id="UP001187682"/>
    </source>
</evidence>
<sequence>MAPKILFILTSTGKIPSTGKQTGWYLPEVAHPWHELHTKAEITFASPAGGEAPLDPASVEAFKADPISASFLENQKSLWENTVPLSSLVPRASEFDAVFFPGGHGPMFDVVNDKDSIRITEAVYAAGKPVAAVCHGPAGLLNVTAPDGNSILEGRTVVGFSDSEEEAAGFVPEMPFSLEKELGKKSGGGYVKAEKDWGEKVVVDGRVITGQNPASSKGVAEAIAKALGEF</sequence>
<comment type="caution">
    <text evidence="7">The sequence shown here is derived from an EMBL/GenBank/DDBJ whole genome shotgun (WGS) entry which is preliminary data.</text>
</comment>
<dbReference type="GO" id="GO:0019243">
    <property type="term" value="P:methylglyoxal catabolic process to D-lactate via S-lactoyl-glutathione"/>
    <property type="evidence" value="ECO:0007669"/>
    <property type="project" value="TreeGrafter"/>
</dbReference>
<protein>
    <recommendedName>
        <fullName evidence="1">D-lactate dehydratase</fullName>
        <ecNumber evidence="1">4.2.1.130</ecNumber>
    </recommendedName>
</protein>
<comment type="catalytic activity">
    <reaction evidence="5">
        <text>methylglyoxal + H2O = (R)-lactate + H(+)</text>
        <dbReference type="Rhea" id="RHEA:27754"/>
        <dbReference type="ChEBI" id="CHEBI:15377"/>
        <dbReference type="ChEBI" id="CHEBI:15378"/>
        <dbReference type="ChEBI" id="CHEBI:16004"/>
        <dbReference type="ChEBI" id="CHEBI:17158"/>
        <dbReference type="EC" id="4.2.1.130"/>
    </reaction>
</comment>
<gene>
    <name evidence="7" type="ORF">DNG_08776</name>
</gene>
<dbReference type="SUPFAM" id="SSF52317">
    <property type="entry name" value="Class I glutamine amidotransferase-like"/>
    <property type="match status" value="1"/>
</dbReference>
<dbReference type="InterPro" id="IPR002818">
    <property type="entry name" value="DJ-1/PfpI"/>
</dbReference>
<keyword evidence="8" id="KW-1185">Reference proteome</keyword>
<dbReference type="EMBL" id="ONZQ02000014">
    <property type="protein sequence ID" value="SPO06087.1"/>
    <property type="molecule type" value="Genomic_DNA"/>
</dbReference>
<dbReference type="AlphaFoldDB" id="A0AAE8N740"/>
<organism evidence="7 8">
    <name type="scientific">Cephalotrichum gorgonifer</name>
    <dbReference type="NCBI Taxonomy" id="2041049"/>
    <lineage>
        <taxon>Eukaryota</taxon>
        <taxon>Fungi</taxon>
        <taxon>Dikarya</taxon>
        <taxon>Ascomycota</taxon>
        <taxon>Pezizomycotina</taxon>
        <taxon>Sordariomycetes</taxon>
        <taxon>Hypocreomycetidae</taxon>
        <taxon>Microascales</taxon>
        <taxon>Microascaceae</taxon>
        <taxon>Cephalotrichum</taxon>
    </lineage>
</organism>
<dbReference type="PANTHER" id="PTHR48094">
    <property type="entry name" value="PROTEIN/NUCLEIC ACID DEGLYCASE DJ-1-RELATED"/>
    <property type="match status" value="1"/>
</dbReference>
<dbReference type="EC" id="4.2.1.130" evidence="1"/>
<keyword evidence="2" id="KW-0346">Stress response</keyword>
<proteinExistence type="inferred from homology"/>
<evidence type="ECO:0000256" key="5">
    <source>
        <dbReference type="ARBA" id="ARBA00048082"/>
    </source>
</evidence>
<evidence type="ECO:0000256" key="4">
    <source>
        <dbReference type="ARBA" id="ARBA00038493"/>
    </source>
</evidence>
<dbReference type="Proteomes" id="UP001187682">
    <property type="component" value="Unassembled WGS sequence"/>
</dbReference>
<evidence type="ECO:0000256" key="1">
    <source>
        <dbReference type="ARBA" id="ARBA00013134"/>
    </source>
</evidence>
<reference evidence="7" key="1">
    <citation type="submission" date="2018-03" db="EMBL/GenBank/DDBJ databases">
        <authorList>
            <person name="Guldener U."/>
        </authorList>
    </citation>
    <scope>NUCLEOTIDE SEQUENCE</scope>
</reference>
<evidence type="ECO:0000256" key="3">
    <source>
        <dbReference type="ARBA" id="ARBA00023239"/>
    </source>
</evidence>
<evidence type="ECO:0000313" key="7">
    <source>
        <dbReference type="EMBL" id="SPO06087.1"/>
    </source>
</evidence>
<dbReference type="PANTHER" id="PTHR48094:SF11">
    <property type="entry name" value="GLUTATHIONE-INDEPENDENT GLYOXALASE HSP31-RELATED"/>
    <property type="match status" value="1"/>
</dbReference>
<comment type="similarity">
    <text evidence="4">Belongs to the peptidase C56 family. HSP31-like subfamily.</text>
</comment>
<feature type="domain" description="DJ-1/PfpI" evidence="6">
    <location>
        <begin position="92"/>
        <end position="224"/>
    </location>
</feature>
<dbReference type="InterPro" id="IPR050325">
    <property type="entry name" value="Prot/Nucl_acid_deglycase"/>
</dbReference>
<dbReference type="Gene3D" id="3.40.50.880">
    <property type="match status" value="1"/>
</dbReference>
<dbReference type="Pfam" id="PF01965">
    <property type="entry name" value="DJ-1_PfpI"/>
    <property type="match status" value="1"/>
</dbReference>
<dbReference type="GO" id="GO:0019172">
    <property type="term" value="F:glyoxalase III activity"/>
    <property type="evidence" value="ECO:0007669"/>
    <property type="project" value="UniProtKB-EC"/>
</dbReference>
<dbReference type="GO" id="GO:0005737">
    <property type="term" value="C:cytoplasm"/>
    <property type="evidence" value="ECO:0007669"/>
    <property type="project" value="TreeGrafter"/>
</dbReference>
<accession>A0AAE8N740</accession>
<dbReference type="InterPro" id="IPR029062">
    <property type="entry name" value="Class_I_gatase-like"/>
</dbReference>
<keyword evidence="3" id="KW-0456">Lyase</keyword>
<name>A0AAE8N740_9PEZI</name>
<evidence type="ECO:0000256" key="2">
    <source>
        <dbReference type="ARBA" id="ARBA00023016"/>
    </source>
</evidence>
<dbReference type="CDD" id="cd03141">
    <property type="entry name" value="GATase1_Hsp31_like"/>
    <property type="match status" value="1"/>
</dbReference>
<evidence type="ECO:0000259" key="6">
    <source>
        <dbReference type="Pfam" id="PF01965"/>
    </source>
</evidence>